<dbReference type="InterPro" id="IPR048136">
    <property type="entry name" value="STM3941-like"/>
</dbReference>
<keyword evidence="1" id="KW-0812">Transmembrane</keyword>
<comment type="caution">
    <text evidence="2">The sequence shown here is derived from an EMBL/GenBank/DDBJ whole genome shotgun (WGS) entry which is preliminary data.</text>
</comment>
<feature type="transmembrane region" description="Helical" evidence="1">
    <location>
        <begin position="38"/>
        <end position="61"/>
    </location>
</feature>
<name>A0ABR9K9Z8_9ACTN</name>
<keyword evidence="3" id="KW-1185">Reference proteome</keyword>
<dbReference type="EMBL" id="JADBEF010000001">
    <property type="protein sequence ID" value="MBE1558839.1"/>
    <property type="molecule type" value="Genomic_DNA"/>
</dbReference>
<protein>
    <submittedName>
        <fullName evidence="2">Fumarate reductase subunit D</fullName>
    </submittedName>
</protein>
<keyword evidence="1" id="KW-0472">Membrane</keyword>
<evidence type="ECO:0000313" key="3">
    <source>
        <dbReference type="Proteomes" id="UP000661607"/>
    </source>
</evidence>
<evidence type="ECO:0000313" key="2">
    <source>
        <dbReference type="EMBL" id="MBE1558839.1"/>
    </source>
</evidence>
<accession>A0ABR9K9Z8</accession>
<gene>
    <name evidence="2" type="ORF">H4W81_001618</name>
</gene>
<keyword evidence="1" id="KW-1133">Transmembrane helix</keyword>
<proteinExistence type="predicted"/>
<dbReference type="Proteomes" id="UP000661607">
    <property type="component" value="Unassembled WGS sequence"/>
</dbReference>
<reference evidence="2 3" key="1">
    <citation type="submission" date="2020-10" db="EMBL/GenBank/DDBJ databases">
        <title>Sequencing the genomes of 1000 actinobacteria strains.</title>
        <authorList>
            <person name="Klenk H.-P."/>
        </authorList>
    </citation>
    <scope>NUCLEOTIDE SEQUENCE [LARGE SCALE GENOMIC DNA]</scope>
    <source>
        <strain evidence="2 3">DSM 43748</strain>
    </source>
</reference>
<feature type="transmembrane region" description="Helical" evidence="1">
    <location>
        <begin position="12"/>
        <end position="32"/>
    </location>
</feature>
<evidence type="ECO:0000256" key="1">
    <source>
        <dbReference type="SAM" id="Phobius"/>
    </source>
</evidence>
<dbReference type="NCBIfam" id="NF041635">
    <property type="entry name" value="STM3941_fam"/>
    <property type="match status" value="1"/>
</dbReference>
<organism evidence="2 3">
    <name type="scientific">Nonomuraea africana</name>
    <dbReference type="NCBI Taxonomy" id="46171"/>
    <lineage>
        <taxon>Bacteria</taxon>
        <taxon>Bacillati</taxon>
        <taxon>Actinomycetota</taxon>
        <taxon>Actinomycetes</taxon>
        <taxon>Streptosporangiales</taxon>
        <taxon>Streptosporangiaceae</taxon>
        <taxon>Nonomuraea</taxon>
    </lineage>
</organism>
<dbReference type="RefSeq" id="WP_192774206.1">
    <property type="nucleotide sequence ID" value="NZ_BAAASY010000017.1"/>
</dbReference>
<sequence>MEWRQSVSKTLLLVLGSVCIVIVGIAMALGWLEESGHGPTWFAVANGCAVVVIFSVATVVYTRRLLHGKAVVIRIDEHGIHDHRLSREPIPWKCIRGVRVVHVSGWRYLKLRMTDADQERYLTELARWSTLLPPHGITIRTVGLKPSFDELLAAVERSRPSLKKRKHSF</sequence>